<evidence type="ECO:0000256" key="1">
    <source>
        <dbReference type="SAM" id="MobiDB-lite"/>
    </source>
</evidence>
<comment type="caution">
    <text evidence="2">The sequence shown here is derived from an EMBL/GenBank/DDBJ whole genome shotgun (WGS) entry which is preliminary data.</text>
</comment>
<evidence type="ECO:0000313" key="3">
    <source>
        <dbReference type="Proteomes" id="UP001054821"/>
    </source>
</evidence>
<evidence type="ECO:0000313" key="2">
    <source>
        <dbReference type="EMBL" id="KAI5334777.1"/>
    </source>
</evidence>
<sequence>MGWNITDFTTDGPAPRGATNGSGASTEENVKSPNGALVGGNVKSPNEASVGGNVKSLNSANRVGGRGSIWEEERLRDEELRKEEEIRGRAFFLT</sequence>
<gene>
    <name evidence="2" type="ORF">L3X38_024910</name>
</gene>
<keyword evidence="3" id="KW-1185">Reference proteome</keyword>
<proteinExistence type="predicted"/>
<organism evidence="2 3">
    <name type="scientific">Prunus dulcis</name>
    <name type="common">Almond</name>
    <name type="synonym">Amygdalus dulcis</name>
    <dbReference type="NCBI Taxonomy" id="3755"/>
    <lineage>
        <taxon>Eukaryota</taxon>
        <taxon>Viridiplantae</taxon>
        <taxon>Streptophyta</taxon>
        <taxon>Embryophyta</taxon>
        <taxon>Tracheophyta</taxon>
        <taxon>Spermatophyta</taxon>
        <taxon>Magnoliopsida</taxon>
        <taxon>eudicotyledons</taxon>
        <taxon>Gunneridae</taxon>
        <taxon>Pentapetalae</taxon>
        <taxon>rosids</taxon>
        <taxon>fabids</taxon>
        <taxon>Rosales</taxon>
        <taxon>Rosaceae</taxon>
        <taxon>Amygdaloideae</taxon>
        <taxon>Amygdaleae</taxon>
        <taxon>Prunus</taxon>
    </lineage>
</organism>
<accession>A0AAD4Z5V3</accession>
<dbReference type="EMBL" id="JAJFAZ020000004">
    <property type="protein sequence ID" value="KAI5334777.1"/>
    <property type="molecule type" value="Genomic_DNA"/>
</dbReference>
<protein>
    <submittedName>
        <fullName evidence="2">Uncharacterized protein</fullName>
    </submittedName>
</protein>
<name>A0AAD4Z5V3_PRUDU</name>
<reference evidence="2 3" key="1">
    <citation type="journal article" date="2022" name="G3 (Bethesda)">
        <title>Whole-genome sequence and methylome profiling of the almond [Prunus dulcis (Mill.) D.A. Webb] cultivar 'Nonpareil'.</title>
        <authorList>
            <person name="D'Amico-Willman K.M."/>
            <person name="Ouma W.Z."/>
            <person name="Meulia T."/>
            <person name="Sideli G.M."/>
            <person name="Gradziel T.M."/>
            <person name="Fresnedo-Ramirez J."/>
        </authorList>
    </citation>
    <scope>NUCLEOTIDE SEQUENCE [LARGE SCALE GENOMIC DNA]</scope>
    <source>
        <strain evidence="2">Clone GOH B32 T37-40</strain>
    </source>
</reference>
<feature type="region of interest" description="Disordered" evidence="1">
    <location>
        <begin position="1"/>
        <end position="62"/>
    </location>
</feature>
<dbReference type="Proteomes" id="UP001054821">
    <property type="component" value="Chromosome 4"/>
</dbReference>
<dbReference type="AlphaFoldDB" id="A0AAD4Z5V3"/>